<dbReference type="Proteomes" id="UP001221411">
    <property type="component" value="Unassembled WGS sequence"/>
</dbReference>
<gene>
    <name evidence="2" type="ORF">POL67_52515</name>
</gene>
<dbReference type="RefSeq" id="WP_271931265.1">
    <property type="nucleotide sequence ID" value="NZ_JAQNDO010000002.1"/>
</dbReference>
<sequence length="299" mass="33735">MGRHDIEAIVEWSVASLDEVAAADHLDTRAIYCALYRYQARYDTNYTHFRVMKQLLTARFEYAIPVHEHPDYARCGLRLDTDYKGEIGRFVYRDPCREWDADENPSVGYVHTADLSEGLPVGRYVYFDAGGELWRRFVEAGKLAGPDAEPPKELSLAEVAAEIVRAAEKKGDRELVRMWLAALFWDIGDRDLEELKGDRFVREVRAAAKRVDALSVPSRPELEWGCMALPGPEDSWTPKSAAWWFDLDGDPSLPSVERKMPVLLFGAPLMVDLRLAGTLAVVLALLAAGLVVLRRRRTG</sequence>
<evidence type="ECO:0000313" key="3">
    <source>
        <dbReference type="Proteomes" id="UP001221411"/>
    </source>
</evidence>
<reference evidence="2 3" key="1">
    <citation type="submission" date="2022-11" db="EMBL/GenBank/DDBJ databases">
        <title>Minimal conservation of predation-associated metabolite biosynthetic gene clusters underscores biosynthetic potential of Myxococcota including descriptions for ten novel species: Archangium lansinium sp. nov., Myxococcus landrumus sp. nov., Nannocystis bai.</title>
        <authorList>
            <person name="Ahearne A."/>
            <person name="Stevens C."/>
            <person name="Dowd S."/>
        </authorList>
    </citation>
    <scope>NUCLEOTIDE SEQUENCE [LARGE SCALE GENOMIC DNA]</scope>
    <source>
        <strain evidence="2 3">RJM3</strain>
    </source>
</reference>
<keyword evidence="1" id="KW-0812">Transmembrane</keyword>
<name>A0ABT5FA56_9BACT</name>
<comment type="caution">
    <text evidence="2">The sequence shown here is derived from an EMBL/GenBank/DDBJ whole genome shotgun (WGS) entry which is preliminary data.</text>
</comment>
<keyword evidence="1" id="KW-1133">Transmembrane helix</keyword>
<keyword evidence="1" id="KW-0472">Membrane</keyword>
<protein>
    <submittedName>
        <fullName evidence="2">Uncharacterized protein</fullName>
    </submittedName>
</protein>
<accession>A0ABT5FA56</accession>
<evidence type="ECO:0000256" key="1">
    <source>
        <dbReference type="SAM" id="Phobius"/>
    </source>
</evidence>
<proteinExistence type="predicted"/>
<organism evidence="2 3">
    <name type="scientific">Polyangium mundeleinium</name>
    <dbReference type="NCBI Taxonomy" id="2995306"/>
    <lineage>
        <taxon>Bacteria</taxon>
        <taxon>Pseudomonadati</taxon>
        <taxon>Myxococcota</taxon>
        <taxon>Polyangia</taxon>
        <taxon>Polyangiales</taxon>
        <taxon>Polyangiaceae</taxon>
        <taxon>Polyangium</taxon>
    </lineage>
</organism>
<keyword evidence="3" id="KW-1185">Reference proteome</keyword>
<feature type="transmembrane region" description="Helical" evidence="1">
    <location>
        <begin position="273"/>
        <end position="293"/>
    </location>
</feature>
<dbReference type="EMBL" id="JAQNDO010000002">
    <property type="protein sequence ID" value="MDC0750057.1"/>
    <property type="molecule type" value="Genomic_DNA"/>
</dbReference>
<evidence type="ECO:0000313" key="2">
    <source>
        <dbReference type="EMBL" id="MDC0750057.1"/>
    </source>
</evidence>